<dbReference type="GO" id="GO:0017119">
    <property type="term" value="C:Golgi transport complex"/>
    <property type="evidence" value="ECO:0007669"/>
    <property type="project" value="TreeGrafter"/>
</dbReference>
<reference evidence="11" key="1">
    <citation type="submission" date="2025-08" db="UniProtKB">
        <authorList>
            <consortium name="RefSeq"/>
        </authorList>
    </citation>
    <scope>IDENTIFICATION</scope>
</reference>
<evidence type="ECO:0000256" key="4">
    <source>
        <dbReference type="ARBA" id="ARBA00022448"/>
    </source>
</evidence>
<dbReference type="PANTHER" id="PTHR24016">
    <property type="entry name" value="CONSERVED OLIGOMERIC GOLGI COMPLEX SUBUNIT 4"/>
    <property type="match status" value="1"/>
</dbReference>
<dbReference type="InterPro" id="IPR048682">
    <property type="entry name" value="COG4"/>
</dbReference>
<evidence type="ECO:0000256" key="1">
    <source>
        <dbReference type="ARBA" id="ARBA00004395"/>
    </source>
</evidence>
<dbReference type="Proteomes" id="UP000694845">
    <property type="component" value="Unplaced"/>
</dbReference>
<dbReference type="RefSeq" id="XP_022082427.1">
    <property type="nucleotide sequence ID" value="XM_022226735.1"/>
</dbReference>
<dbReference type="FunFam" id="1.10.287.1060:FF:000014">
    <property type="entry name" value="conserved oligomeric Golgi complex subunit 4"/>
    <property type="match status" value="1"/>
</dbReference>
<dbReference type="GO" id="GO:0007030">
    <property type="term" value="P:Golgi organization"/>
    <property type="evidence" value="ECO:0007669"/>
    <property type="project" value="TreeGrafter"/>
</dbReference>
<dbReference type="Pfam" id="PF20662">
    <property type="entry name" value="COG4_C"/>
    <property type="match status" value="1"/>
</dbReference>
<dbReference type="Gene3D" id="1.10.287.1060">
    <property type="entry name" value="ESAT-6-like"/>
    <property type="match status" value="1"/>
</dbReference>
<keyword evidence="4" id="KW-0813">Transport</keyword>
<proteinExistence type="inferred from homology"/>
<keyword evidence="10" id="KW-1185">Reference proteome</keyword>
<keyword evidence="5" id="KW-0653">Protein transport</keyword>
<dbReference type="AlphaFoldDB" id="A0A8B7XQH4"/>
<dbReference type="PANTHER" id="PTHR24016:SF0">
    <property type="entry name" value="CONSERVED OLIGOMERIC GOLGI COMPLEX SUBUNIT 4"/>
    <property type="match status" value="1"/>
</dbReference>
<sequence length="758" mass="85738">MKMASATSSVFDAMGVQNLTDISDIQEAFEQLCVEEQAITDDIDGLLEKQTNLEAKMNTLQRQGQNLQLVHTDARQLGSMISFTSDLAENVSGKVRELDVAKNRVQIAIQRVNDILDLKFCTDGVQTALQSENYEKAAGHIHRYLSLDEKVLKQVIADNKEGGGIDLSIGLLHEAEQNLKALVREKFDSAIQSGDRGSVERFFKIFPLLGLHDEGLEKFSTYLRTQIANKAKESLTLALSKDSTDRRASVVYADTITILFEDIGKSVEIHQPLVETYYGPGRLFTLMQSLQQECDIQAKQIVESFVRNREFDTRAQQVQQSLRGYKSSNPNDKLDPRDLDVMLAECTLLNTRTELYLRFVKRRIISDIEVLDEDVATKQARQAELDRFLMNCQLSRHMQELIGNYIMMEEYFMHETVTKAVSLDSLDSGSQTSSMVDDIFFIVKKCTRRAISSGSTDCACAMLNHTSSLLEGSYRDVLYNKLRAGYPSGSFDVSQAYSMLQQGRFATSTTDTNAAKLEFLTTLNNTEVSIEYTQALKKSLGDECSSKNQHLADKEREKLESCLADLGNVTHKFKDVLEYGLSQLSTSAIKPRLKPWVDNFLSTSHNISEEEFSNYEANDPFVQVFIINLEQLLNEFKDLLTPANYDALVGLLTNEVTTQLEKAVLKSVFNRLGGLQYDKELRSLVGYLTSVTQWTIRDKFARLTQMATILNLERVSEILDYWGSNSGPLTWRLTPAEVRQVLSLRIDFRTEDIKRLKL</sequence>
<dbReference type="FunFam" id="1.20.58.1970:FF:000001">
    <property type="entry name" value="Conserved oligomeric Golgi complex subunit 4"/>
    <property type="match status" value="1"/>
</dbReference>
<organism evidence="10 11">
    <name type="scientific">Acanthaster planci</name>
    <name type="common">Crown-of-thorns starfish</name>
    <dbReference type="NCBI Taxonomy" id="133434"/>
    <lineage>
        <taxon>Eukaryota</taxon>
        <taxon>Metazoa</taxon>
        <taxon>Echinodermata</taxon>
        <taxon>Eleutherozoa</taxon>
        <taxon>Asterozoa</taxon>
        <taxon>Asteroidea</taxon>
        <taxon>Valvatacea</taxon>
        <taxon>Valvatida</taxon>
        <taxon>Acanthasteridae</taxon>
        <taxon>Acanthaster</taxon>
    </lineage>
</organism>
<dbReference type="OMA" id="RASECQQ"/>
<evidence type="ECO:0000313" key="11">
    <source>
        <dbReference type="RefSeq" id="XP_022082427.1"/>
    </source>
</evidence>
<dbReference type="GO" id="GO:0006890">
    <property type="term" value="P:retrograde vesicle-mediated transport, Golgi to endoplasmic reticulum"/>
    <property type="evidence" value="ECO:0007669"/>
    <property type="project" value="TreeGrafter"/>
</dbReference>
<evidence type="ECO:0000313" key="10">
    <source>
        <dbReference type="Proteomes" id="UP000694845"/>
    </source>
</evidence>
<dbReference type="Gene3D" id="1.20.58.1970">
    <property type="match status" value="1"/>
</dbReference>
<evidence type="ECO:0000256" key="6">
    <source>
        <dbReference type="ARBA" id="ARBA00023034"/>
    </source>
</evidence>
<evidence type="ECO:0000256" key="7">
    <source>
        <dbReference type="ARBA" id="ARBA00023136"/>
    </source>
</evidence>
<keyword evidence="6" id="KW-0333">Golgi apparatus</keyword>
<evidence type="ECO:0000259" key="9">
    <source>
        <dbReference type="SMART" id="SM00762"/>
    </source>
</evidence>
<dbReference type="InterPro" id="IPR048680">
    <property type="entry name" value="COG4_N"/>
</dbReference>
<dbReference type="InterPro" id="IPR048684">
    <property type="entry name" value="COG4_C"/>
</dbReference>
<dbReference type="Pfam" id="PF20663">
    <property type="entry name" value="COG4_N"/>
    <property type="match status" value="1"/>
</dbReference>
<gene>
    <name evidence="11" type="primary">LOC110974834</name>
</gene>
<evidence type="ECO:0000256" key="5">
    <source>
        <dbReference type="ARBA" id="ARBA00022927"/>
    </source>
</evidence>
<dbReference type="SMART" id="SM00762">
    <property type="entry name" value="Cog4"/>
    <property type="match status" value="1"/>
</dbReference>
<dbReference type="GO" id="GO:0000139">
    <property type="term" value="C:Golgi membrane"/>
    <property type="evidence" value="ECO:0007669"/>
    <property type="project" value="UniProtKB-SubCell"/>
</dbReference>
<accession>A0A8B7XQH4</accession>
<evidence type="ECO:0000256" key="2">
    <source>
        <dbReference type="ARBA" id="ARBA00009215"/>
    </source>
</evidence>
<dbReference type="GO" id="GO:0015031">
    <property type="term" value="P:protein transport"/>
    <property type="evidence" value="ECO:0007669"/>
    <property type="project" value="UniProtKB-KW"/>
</dbReference>
<dbReference type="Pfam" id="PF08318">
    <property type="entry name" value="COG4_m"/>
    <property type="match status" value="1"/>
</dbReference>
<evidence type="ECO:0000256" key="3">
    <source>
        <dbReference type="ARBA" id="ARBA00020975"/>
    </source>
</evidence>
<comment type="subcellular location">
    <subcellularLocation>
        <location evidence="1">Golgi apparatus membrane</location>
        <topology evidence="1">Peripheral membrane protein</topology>
    </subcellularLocation>
</comment>
<dbReference type="GeneID" id="110974834"/>
<comment type="similarity">
    <text evidence="2">Belongs to the COG4 family.</text>
</comment>
<dbReference type="InterPro" id="IPR013167">
    <property type="entry name" value="COG4_M"/>
</dbReference>
<name>A0A8B7XQH4_ACAPL</name>
<protein>
    <recommendedName>
        <fullName evidence="3">Conserved oligomeric Golgi complex subunit 4</fullName>
    </recommendedName>
    <alternativeName>
        <fullName evidence="8">Component of oligomeric Golgi complex 4</fullName>
    </alternativeName>
</protein>
<keyword evidence="7" id="KW-0472">Membrane</keyword>
<dbReference type="CTD" id="25839"/>
<feature type="domain" description="COG4 transport protein middle alpha-helical bundle" evidence="9">
    <location>
        <begin position="172"/>
        <end position="483"/>
    </location>
</feature>
<evidence type="ECO:0000256" key="8">
    <source>
        <dbReference type="ARBA" id="ARBA00031340"/>
    </source>
</evidence>
<dbReference type="OrthoDB" id="47059at2759"/>
<dbReference type="KEGG" id="aplc:110974834"/>